<evidence type="ECO:0000313" key="1">
    <source>
        <dbReference type="EMBL" id="GAD50971.1"/>
    </source>
</evidence>
<evidence type="ECO:0008006" key="3">
    <source>
        <dbReference type="Google" id="ProtNLM"/>
    </source>
</evidence>
<protein>
    <recommendedName>
        <fullName evidence="3">Major capsid protein</fullName>
    </recommendedName>
</protein>
<evidence type="ECO:0000313" key="2">
    <source>
        <dbReference type="Proteomes" id="UP000016568"/>
    </source>
</evidence>
<reference evidence="1 2" key="1">
    <citation type="submission" date="2013-09" db="EMBL/GenBank/DDBJ databases">
        <title>Whole genome shotgun sequence of Novosphingobium tardaugens NBRC 16725.</title>
        <authorList>
            <person name="Isaki S."/>
            <person name="Hosoyama A."/>
            <person name="Tsuchikane K."/>
            <person name="Katsumata H."/>
            <person name="Ando Y."/>
            <person name="Yamazaki S."/>
            <person name="Fujita N."/>
        </authorList>
    </citation>
    <scope>NUCLEOTIDE SEQUENCE [LARGE SCALE GENOMIC DNA]</scope>
    <source>
        <strain evidence="1 2">NBRC 16725</strain>
    </source>
</reference>
<dbReference type="KEGG" id="ntd:EGO55_19625"/>
<comment type="caution">
    <text evidence="1">The sequence shown here is derived from an EMBL/GenBank/DDBJ whole genome shotgun (WGS) entry which is preliminary data.</text>
</comment>
<dbReference type="eggNOG" id="ENOG503446Z">
    <property type="taxonomic scope" value="Bacteria"/>
</dbReference>
<sequence>MARLIQELAATERVGRYPKHPFMTKELPFTAQPFMIAPVLPGETLKNLYFESRVITDPILNPIVGWKKEYYFFYVPVTLLLVDEIREMFIDPLNTDISATLGLAATDGAYYTAKGGVDYLKRSVKCIIEAHFRDEGETMATAQTAAGVPIVQIRDRLWLDSLTDKDTSALTSDPSATHDSPTNLEELQALYEAYDQLRQVGVMANMTWEDFIRGYGISVPETVDEQKPELLARYSDFQYPSNAIDPTNGSPSSAVSWVFKNGKRDPKFFKEPGFVVGLSITRPKVYFGALAGNLAGHLTRAWDWLPNYLNESSPIPLPETAFKKFAADAGPLGDRATATDAYWVEMRDLFLHGDQFQNMVPFADNGTPAGNYAHHMLPLPAGNNHEQYKYPTEAMCKGFFKDAVNKVDIRQDGYCSLQIQGKVKNVQPGPITVQ</sequence>
<dbReference type="AlphaFoldDB" id="U2YBS0"/>
<dbReference type="OrthoDB" id="7595084at2"/>
<organism evidence="1 2">
    <name type="scientific">Caenibius tardaugens NBRC 16725</name>
    <dbReference type="NCBI Taxonomy" id="1219035"/>
    <lineage>
        <taxon>Bacteria</taxon>
        <taxon>Pseudomonadati</taxon>
        <taxon>Pseudomonadota</taxon>
        <taxon>Alphaproteobacteria</taxon>
        <taxon>Sphingomonadales</taxon>
        <taxon>Erythrobacteraceae</taxon>
        <taxon>Caenibius</taxon>
    </lineage>
</organism>
<keyword evidence="2" id="KW-1185">Reference proteome</keyword>
<dbReference type="GO" id="GO:0005198">
    <property type="term" value="F:structural molecule activity"/>
    <property type="evidence" value="ECO:0007669"/>
    <property type="project" value="InterPro"/>
</dbReference>
<proteinExistence type="predicted"/>
<dbReference type="InterPro" id="IPR037002">
    <property type="entry name" value="Microviridae_protein_F_sf"/>
</dbReference>
<dbReference type="Gene3D" id="2.60.169.10">
    <property type="entry name" value="Microviridae F protein"/>
    <property type="match status" value="1"/>
</dbReference>
<dbReference type="EMBL" id="BASZ01000013">
    <property type="protein sequence ID" value="GAD50971.1"/>
    <property type="molecule type" value="Genomic_DNA"/>
</dbReference>
<dbReference type="Proteomes" id="UP000016568">
    <property type="component" value="Unassembled WGS sequence"/>
</dbReference>
<dbReference type="RefSeq" id="WP_021691789.1">
    <property type="nucleotide sequence ID" value="NZ_BASZ01000013.1"/>
</dbReference>
<accession>U2YBS0</accession>
<name>U2YBS0_9SPHN</name>
<gene>
    <name evidence="1" type="ORF">NT2_13_00580</name>
</gene>